<feature type="region of interest" description="Disordered" evidence="1">
    <location>
        <begin position="76"/>
        <end position="98"/>
    </location>
</feature>
<reference evidence="2" key="1">
    <citation type="journal article" date="2012" name="PLoS Genet.">
        <title>Comparative analysis of the genomes of two field isolates of the rice blast fungus Magnaporthe oryzae.</title>
        <authorList>
            <person name="Xue M."/>
            <person name="Yang J."/>
            <person name="Li Z."/>
            <person name="Hu S."/>
            <person name="Yao N."/>
            <person name="Dean R.A."/>
            <person name="Zhao W."/>
            <person name="Shen M."/>
            <person name="Zhang H."/>
            <person name="Li C."/>
            <person name="Liu L."/>
            <person name="Cao L."/>
            <person name="Xu X."/>
            <person name="Xing Y."/>
            <person name="Hsiang T."/>
            <person name="Zhang Z."/>
            <person name="Xu J.R."/>
            <person name="Peng Y.L."/>
        </authorList>
    </citation>
    <scope>NUCLEOTIDE SEQUENCE [LARGE SCALE GENOMIC DNA]</scope>
    <source>
        <strain evidence="2">P131</strain>
    </source>
</reference>
<dbReference type="AlphaFoldDB" id="L7JKY8"/>
<evidence type="ECO:0000313" key="2">
    <source>
        <dbReference type="EMBL" id="ELQ68494.1"/>
    </source>
</evidence>
<evidence type="ECO:0000256" key="1">
    <source>
        <dbReference type="SAM" id="MobiDB-lite"/>
    </source>
</evidence>
<dbReference type="EMBL" id="JH794827">
    <property type="protein sequence ID" value="ELQ68494.1"/>
    <property type="molecule type" value="Genomic_DNA"/>
</dbReference>
<sequence length="98" mass="10650">MSGCFRSADYRLLMGDLVPTRGAAENGRQVAVVLERPDLPDSNDDAATAPAREVMEQSAVIAMASWITDSQKHMGAGQIEANGGQKRRSIFLDTTNRR</sequence>
<name>L7JKY8_PYRO1</name>
<proteinExistence type="predicted"/>
<protein>
    <submittedName>
        <fullName evidence="2">Uncharacterized protein</fullName>
    </submittedName>
</protein>
<organism>
    <name type="scientific">Pyricularia oryzae (strain P131)</name>
    <name type="common">Rice blast fungus</name>
    <name type="synonym">Magnaporthe oryzae</name>
    <dbReference type="NCBI Taxonomy" id="1143193"/>
    <lineage>
        <taxon>Eukaryota</taxon>
        <taxon>Fungi</taxon>
        <taxon>Dikarya</taxon>
        <taxon>Ascomycota</taxon>
        <taxon>Pezizomycotina</taxon>
        <taxon>Sordariomycetes</taxon>
        <taxon>Sordariomycetidae</taxon>
        <taxon>Magnaporthales</taxon>
        <taxon>Pyriculariaceae</taxon>
        <taxon>Pyricularia</taxon>
    </lineage>
</organism>
<accession>L7JKY8</accession>
<gene>
    <name evidence="2" type="ORF">OOW_P131scaffold00240g19</name>
</gene>